<keyword evidence="5" id="KW-0012">Acyltransferase</keyword>
<accession>A0A835D9P0</accession>
<dbReference type="Pfam" id="PF05023">
    <property type="entry name" value="Phytochelatin"/>
    <property type="match status" value="1"/>
</dbReference>
<evidence type="ECO:0000256" key="5">
    <source>
        <dbReference type="ARBA" id="ARBA00023315"/>
    </source>
</evidence>
<dbReference type="InterPro" id="IPR007719">
    <property type="entry name" value="PCS_N"/>
</dbReference>
<dbReference type="EMBL" id="JABCRI010000016">
    <property type="protein sequence ID" value="KAF8392164.1"/>
    <property type="molecule type" value="Genomic_DNA"/>
</dbReference>
<feature type="domain" description="Peptidase C83" evidence="6">
    <location>
        <begin position="1"/>
        <end position="209"/>
    </location>
</feature>
<keyword evidence="8" id="KW-1185">Reference proteome</keyword>
<dbReference type="PROSITE" id="PS51443">
    <property type="entry name" value="PCS"/>
    <property type="match status" value="1"/>
</dbReference>
<evidence type="ECO:0000313" key="8">
    <source>
        <dbReference type="Proteomes" id="UP000655225"/>
    </source>
</evidence>
<name>A0A835D9P0_TETSI</name>
<sequence>MKGFFKLISYYQTQSDPAYCGLASLSMVLNTLAIDPGRQWKGCWRWFDEVMLDSCDPIEKIKMEVHQECYRGTKAAGCEYKFKKRRGKKADCPGLLLLLCTILSSSFNLDEPELFSFLDFTLNIDIEGFEFQVRETELFQHVGEWLSSTKTSLCGSDRISSDILTLLLLALPPLIWSDIKEEKLLKKIHSLVSTENLPPSLQDEVMFLLIIYVYIHIGT</sequence>
<evidence type="ECO:0000313" key="7">
    <source>
        <dbReference type="EMBL" id="KAF8392164.1"/>
    </source>
</evidence>
<dbReference type="InterPro" id="IPR038156">
    <property type="entry name" value="PCS_N_sf"/>
</dbReference>
<dbReference type="GO" id="GO:0098849">
    <property type="term" value="P:cellular detoxification of cadmium ion"/>
    <property type="evidence" value="ECO:0007669"/>
    <property type="project" value="TreeGrafter"/>
</dbReference>
<organism evidence="7 8">
    <name type="scientific">Tetracentron sinense</name>
    <name type="common">Spur-leaf</name>
    <dbReference type="NCBI Taxonomy" id="13715"/>
    <lineage>
        <taxon>Eukaryota</taxon>
        <taxon>Viridiplantae</taxon>
        <taxon>Streptophyta</taxon>
        <taxon>Embryophyta</taxon>
        <taxon>Tracheophyta</taxon>
        <taxon>Spermatophyta</taxon>
        <taxon>Magnoliopsida</taxon>
        <taxon>Trochodendrales</taxon>
        <taxon>Trochodendraceae</taxon>
        <taxon>Tetracentron</taxon>
    </lineage>
</organism>
<dbReference type="InterPro" id="IPR040409">
    <property type="entry name" value="PCS-like"/>
</dbReference>
<dbReference type="Proteomes" id="UP000655225">
    <property type="component" value="Unassembled WGS sequence"/>
</dbReference>
<gene>
    <name evidence="7" type="ORF">HHK36_022506</name>
</gene>
<evidence type="ECO:0000256" key="3">
    <source>
        <dbReference type="ARBA" id="ARBA00022679"/>
    </source>
</evidence>
<dbReference type="EC" id="2.3.2.15" evidence="1"/>
<dbReference type="GO" id="GO:0010273">
    <property type="term" value="P:detoxification of copper ion"/>
    <property type="evidence" value="ECO:0007669"/>
    <property type="project" value="TreeGrafter"/>
</dbReference>
<evidence type="ECO:0000256" key="4">
    <source>
        <dbReference type="ARBA" id="ARBA00022723"/>
    </source>
</evidence>
<dbReference type="AlphaFoldDB" id="A0A835D9P0"/>
<protein>
    <recommendedName>
        <fullName evidence="1">glutathione gamma-glutamylcysteinyltransferase</fullName>
        <ecNumber evidence="1">2.3.2.15</ecNumber>
    </recommendedName>
</protein>
<dbReference type="GO" id="GO:0046938">
    <property type="term" value="P:phytochelatin biosynthetic process"/>
    <property type="evidence" value="ECO:0007669"/>
    <property type="project" value="InterPro"/>
</dbReference>
<dbReference type="GO" id="GO:0046872">
    <property type="term" value="F:metal ion binding"/>
    <property type="evidence" value="ECO:0007669"/>
    <property type="project" value="UniProtKB-KW"/>
</dbReference>
<dbReference type="SUPFAM" id="SSF54001">
    <property type="entry name" value="Cysteine proteinases"/>
    <property type="match status" value="1"/>
</dbReference>
<evidence type="ECO:0000259" key="6">
    <source>
        <dbReference type="PROSITE" id="PS51443"/>
    </source>
</evidence>
<dbReference type="OrthoDB" id="448954at2759"/>
<keyword evidence="2" id="KW-0104">Cadmium</keyword>
<keyword evidence="4" id="KW-0479">Metal-binding</keyword>
<dbReference type="Gene3D" id="3.90.70.30">
    <property type="entry name" value="Phytochelatin synthase, N-terminal domain"/>
    <property type="match status" value="1"/>
</dbReference>
<dbReference type="PANTHER" id="PTHR33447">
    <property type="entry name" value="GLUTATHIONE GAMMA-GLUTAMYLCYSTEINYLTRANSFERASE"/>
    <property type="match status" value="1"/>
</dbReference>
<dbReference type="InterPro" id="IPR015407">
    <property type="entry name" value="Phytochelatin_synthase_C"/>
</dbReference>
<keyword evidence="3" id="KW-0808">Transferase</keyword>
<dbReference type="Pfam" id="PF09328">
    <property type="entry name" value="Phytochelatin_C"/>
    <property type="match status" value="1"/>
</dbReference>
<comment type="caution">
    <text evidence="7">The sequence shown here is derived from an EMBL/GenBank/DDBJ whole genome shotgun (WGS) entry which is preliminary data.</text>
</comment>
<evidence type="ECO:0000256" key="1">
    <source>
        <dbReference type="ARBA" id="ARBA00012468"/>
    </source>
</evidence>
<dbReference type="GO" id="GO:0016756">
    <property type="term" value="F:glutathione gamma-glutamylcysteinyltransferase activity"/>
    <property type="evidence" value="ECO:0007669"/>
    <property type="project" value="UniProtKB-EC"/>
</dbReference>
<evidence type="ECO:0000256" key="2">
    <source>
        <dbReference type="ARBA" id="ARBA00022539"/>
    </source>
</evidence>
<proteinExistence type="predicted"/>
<reference evidence="7 8" key="1">
    <citation type="submission" date="2020-04" db="EMBL/GenBank/DDBJ databases">
        <title>Plant Genome Project.</title>
        <authorList>
            <person name="Zhang R.-G."/>
        </authorList>
    </citation>
    <scope>NUCLEOTIDE SEQUENCE [LARGE SCALE GENOMIC DNA]</scope>
    <source>
        <strain evidence="7">YNK0</strain>
        <tissue evidence="7">Leaf</tissue>
    </source>
</reference>
<dbReference type="InterPro" id="IPR038765">
    <property type="entry name" value="Papain-like_cys_pep_sf"/>
</dbReference>
<dbReference type="PANTHER" id="PTHR33447:SF2">
    <property type="entry name" value="GLUTATHIONE GAMMA-GLUTAMYLCYSTEINYLTRANSFERASE"/>
    <property type="match status" value="1"/>
</dbReference>